<gene>
    <name evidence="2" type="ORF">PR002_g31453</name>
</gene>
<feature type="region of interest" description="Disordered" evidence="1">
    <location>
        <begin position="96"/>
        <end position="129"/>
    </location>
</feature>
<dbReference type="AlphaFoldDB" id="A0A6A3GDI4"/>
<evidence type="ECO:0000256" key="1">
    <source>
        <dbReference type="SAM" id="MobiDB-lite"/>
    </source>
</evidence>
<name>A0A6A3GDI4_9STRA</name>
<evidence type="ECO:0000313" key="2">
    <source>
        <dbReference type="EMBL" id="KAE8956505.1"/>
    </source>
</evidence>
<dbReference type="EMBL" id="QXFU01008442">
    <property type="protein sequence ID" value="KAE8956505.1"/>
    <property type="molecule type" value="Genomic_DNA"/>
</dbReference>
<reference evidence="2 3" key="1">
    <citation type="submission" date="2018-09" db="EMBL/GenBank/DDBJ databases">
        <title>Genomic investigation of the strawberry pathogen Phytophthora fragariae indicates pathogenicity is determined by transcriptional variation in three key races.</title>
        <authorList>
            <person name="Adams T.M."/>
            <person name="Armitage A.D."/>
            <person name="Sobczyk M.K."/>
            <person name="Bates H.J."/>
            <person name="Dunwell J.M."/>
            <person name="Nellist C.F."/>
            <person name="Harrison R.J."/>
        </authorList>
    </citation>
    <scope>NUCLEOTIDE SEQUENCE [LARGE SCALE GENOMIC DNA]</scope>
    <source>
        <strain evidence="2 3">SCRP324</strain>
    </source>
</reference>
<evidence type="ECO:0008006" key="4">
    <source>
        <dbReference type="Google" id="ProtNLM"/>
    </source>
</evidence>
<protein>
    <recommendedName>
        <fullName evidence="4">Myb/SANT-like domain-containing protein</fullName>
    </recommendedName>
</protein>
<feature type="compositionally biased region" description="Basic and acidic residues" evidence="1">
    <location>
        <begin position="105"/>
        <end position="117"/>
    </location>
</feature>
<dbReference type="OrthoDB" id="118831at2759"/>
<accession>A0A6A3GDI4</accession>
<comment type="caution">
    <text evidence="2">The sequence shown here is derived from an EMBL/GenBank/DDBJ whole genome shotgun (WGS) entry which is preliminary data.</text>
</comment>
<organism evidence="2 3">
    <name type="scientific">Phytophthora rubi</name>
    <dbReference type="NCBI Taxonomy" id="129364"/>
    <lineage>
        <taxon>Eukaryota</taxon>
        <taxon>Sar</taxon>
        <taxon>Stramenopiles</taxon>
        <taxon>Oomycota</taxon>
        <taxon>Peronosporomycetes</taxon>
        <taxon>Peronosporales</taxon>
        <taxon>Peronosporaceae</taxon>
        <taxon>Phytophthora</taxon>
    </lineage>
</organism>
<sequence>MSEYDAFKRLCNLSGAGWCSETNTPTLDEEGWAALAQAQPRNAALFKRFKTEGFFHDNICALLAGDSRATADDASSVRQFDAEVLLAASSSVDANNYSTTGDSATAEHETGSNEPEHVPPSPFASPTALQHDAKASVAAFMKTAEAYFAMKMKMMARELGEGEDATV</sequence>
<proteinExistence type="predicted"/>
<dbReference type="Proteomes" id="UP000435112">
    <property type="component" value="Unassembled WGS sequence"/>
</dbReference>
<evidence type="ECO:0000313" key="3">
    <source>
        <dbReference type="Proteomes" id="UP000435112"/>
    </source>
</evidence>